<feature type="region of interest" description="Disordered" evidence="1">
    <location>
        <begin position="102"/>
        <end position="149"/>
    </location>
</feature>
<protein>
    <submittedName>
        <fullName evidence="2">Uncharacterized protein</fullName>
    </submittedName>
</protein>
<dbReference type="EMBL" id="KQ435736">
    <property type="protein sequence ID" value="KOX77070.1"/>
    <property type="molecule type" value="Genomic_DNA"/>
</dbReference>
<evidence type="ECO:0000256" key="1">
    <source>
        <dbReference type="SAM" id="MobiDB-lite"/>
    </source>
</evidence>
<dbReference type="AlphaFoldDB" id="A0A0M9A4H6"/>
<keyword evidence="3" id="KW-1185">Reference proteome</keyword>
<sequence length="397" mass="46371">MDFYVILVVVRCWMFLVKRTQDSIGSKVGSFSGKDLKLNWIKVLHKRGDIGRQKSENGTKENLLRGRDMQRGGTERVEGEKGWFLHMKIPLYHVVPFALDRSKTKKKKQRQKKKKKKKKEKETDRGRDSLSDSRILPRFPGNDDTDGTDHWEELLRADSARVRYHNIPPEERVKTNLSTVKQNNRFLSSYIIILTIFCIYKDEENENHELPTNAKKLKMLEYSPFLNQVVPTALITCENQHLSNEPTTLRMNKLTFSNPLRLAERPTFDDSEYSKAPLRNCDSSNIADFSKNLPCPSKFVRSKENKIKFENLPNVQLNEFGRFWVDFRVAEKVKKQGRAQLEIEMLAGVACWNLAQCERIVYPENSKSHFSERIELAIRLVKTHMSIYIEPKRHANK</sequence>
<proteinExistence type="predicted"/>
<feature type="compositionally biased region" description="Basic and acidic residues" evidence="1">
    <location>
        <begin position="120"/>
        <end position="131"/>
    </location>
</feature>
<reference evidence="2 3" key="1">
    <citation type="submission" date="2015-07" db="EMBL/GenBank/DDBJ databases">
        <title>The genome of Melipona quadrifasciata.</title>
        <authorList>
            <person name="Pan H."/>
            <person name="Kapheim K."/>
        </authorList>
    </citation>
    <scope>NUCLEOTIDE SEQUENCE [LARGE SCALE GENOMIC DNA]</scope>
    <source>
        <strain evidence="2">0111107301</strain>
        <tissue evidence="2">Whole body</tissue>
    </source>
</reference>
<evidence type="ECO:0000313" key="2">
    <source>
        <dbReference type="EMBL" id="KOX77070.1"/>
    </source>
</evidence>
<evidence type="ECO:0000313" key="3">
    <source>
        <dbReference type="Proteomes" id="UP000053105"/>
    </source>
</evidence>
<name>A0A0M9A4H6_9HYME</name>
<accession>A0A0M9A4H6</accession>
<gene>
    <name evidence="2" type="ORF">WN51_10464</name>
</gene>
<dbReference type="Proteomes" id="UP000053105">
    <property type="component" value="Unassembled WGS sequence"/>
</dbReference>
<feature type="region of interest" description="Disordered" evidence="1">
    <location>
        <begin position="51"/>
        <end position="75"/>
    </location>
</feature>
<feature type="compositionally biased region" description="Basic residues" evidence="1">
    <location>
        <begin position="103"/>
        <end position="119"/>
    </location>
</feature>
<organism evidence="2 3">
    <name type="scientific">Melipona quadrifasciata</name>
    <dbReference type="NCBI Taxonomy" id="166423"/>
    <lineage>
        <taxon>Eukaryota</taxon>
        <taxon>Metazoa</taxon>
        <taxon>Ecdysozoa</taxon>
        <taxon>Arthropoda</taxon>
        <taxon>Hexapoda</taxon>
        <taxon>Insecta</taxon>
        <taxon>Pterygota</taxon>
        <taxon>Neoptera</taxon>
        <taxon>Endopterygota</taxon>
        <taxon>Hymenoptera</taxon>
        <taxon>Apocrita</taxon>
        <taxon>Aculeata</taxon>
        <taxon>Apoidea</taxon>
        <taxon>Anthophila</taxon>
        <taxon>Apidae</taxon>
        <taxon>Melipona</taxon>
    </lineage>
</organism>